<proteinExistence type="predicted"/>
<evidence type="ECO:0008006" key="5">
    <source>
        <dbReference type="Google" id="ProtNLM"/>
    </source>
</evidence>
<protein>
    <recommendedName>
        <fullName evidence="5">Copper chaperone PCu(A)C</fullName>
    </recommendedName>
</protein>
<sequence>MSRTAARSAARTAARRARWAAALAVAGLALAGCGAGHDAQTSEMAPAISGVGANAGSIALRDMEVDFGRSGSYRAGGAAPLRVWIANKGETALVLESVTSPQAETVTLATELTIEEIVEGAVALAEEPADGESESPSEDPSAFGESPSEDASPTEEVEVTEEVGVLLGERDFTLDLAPVSYQRLTRETGTFLLLEGLTEDLDMRSRVEVVFAFSNGESVSVMLPMGMPEAVESRSFFGEEH</sequence>
<organism evidence="3 4">
    <name type="scientific">Glycomyces paridis</name>
    <dbReference type="NCBI Taxonomy" id="2126555"/>
    <lineage>
        <taxon>Bacteria</taxon>
        <taxon>Bacillati</taxon>
        <taxon>Actinomycetota</taxon>
        <taxon>Actinomycetes</taxon>
        <taxon>Glycomycetales</taxon>
        <taxon>Glycomycetaceae</taxon>
        <taxon>Glycomyces</taxon>
    </lineage>
</organism>
<evidence type="ECO:0000256" key="2">
    <source>
        <dbReference type="SAM" id="SignalP"/>
    </source>
</evidence>
<evidence type="ECO:0000313" key="4">
    <source>
        <dbReference type="Proteomes" id="UP000305792"/>
    </source>
</evidence>
<gene>
    <name evidence="3" type="ORF">E9998_19675</name>
</gene>
<feature type="region of interest" description="Disordered" evidence="1">
    <location>
        <begin position="125"/>
        <end position="158"/>
    </location>
</feature>
<dbReference type="Gene3D" id="2.60.40.1890">
    <property type="entry name" value="PCu(A)C copper chaperone"/>
    <property type="match status" value="1"/>
</dbReference>
<comment type="caution">
    <text evidence="3">The sequence shown here is derived from an EMBL/GenBank/DDBJ whole genome shotgun (WGS) entry which is preliminary data.</text>
</comment>
<feature type="compositionally biased region" description="Acidic residues" evidence="1">
    <location>
        <begin position="127"/>
        <end position="137"/>
    </location>
</feature>
<dbReference type="EMBL" id="STGX01000016">
    <property type="protein sequence ID" value="THV25955.1"/>
    <property type="molecule type" value="Genomic_DNA"/>
</dbReference>
<dbReference type="Proteomes" id="UP000305792">
    <property type="component" value="Unassembled WGS sequence"/>
</dbReference>
<dbReference type="AlphaFoldDB" id="A0A4S8P8M3"/>
<dbReference type="RefSeq" id="WP_136531403.1">
    <property type="nucleotide sequence ID" value="NZ_STGX01000016.1"/>
</dbReference>
<reference evidence="3 4" key="1">
    <citation type="journal article" date="2018" name="Int. J. Syst. Evol. Microbiol.">
        <title>Glycomyces paridis sp. nov., isolated from the medicinal plant Paris polyphylla.</title>
        <authorList>
            <person name="Fang X.M."/>
            <person name="Bai J.L."/>
            <person name="Su J."/>
            <person name="Zhao L.L."/>
            <person name="Liu H.Y."/>
            <person name="Ma B.P."/>
            <person name="Zhang Y.Q."/>
            <person name="Yu L.Y."/>
        </authorList>
    </citation>
    <scope>NUCLEOTIDE SEQUENCE [LARGE SCALE GENOMIC DNA]</scope>
    <source>
        <strain evidence="3 4">CPCC 204357</strain>
    </source>
</reference>
<feature type="chain" id="PRO_5020217838" description="Copper chaperone PCu(A)C" evidence="2">
    <location>
        <begin position="32"/>
        <end position="241"/>
    </location>
</feature>
<evidence type="ECO:0000313" key="3">
    <source>
        <dbReference type="EMBL" id="THV25955.1"/>
    </source>
</evidence>
<dbReference type="PROSITE" id="PS51257">
    <property type="entry name" value="PROKAR_LIPOPROTEIN"/>
    <property type="match status" value="1"/>
</dbReference>
<dbReference type="InterPro" id="IPR036182">
    <property type="entry name" value="PCuAC_sf"/>
</dbReference>
<evidence type="ECO:0000256" key="1">
    <source>
        <dbReference type="SAM" id="MobiDB-lite"/>
    </source>
</evidence>
<name>A0A4S8P8M3_9ACTN</name>
<dbReference type="OrthoDB" id="5188566at2"/>
<accession>A0A4S8P8M3</accession>
<keyword evidence="4" id="KW-1185">Reference proteome</keyword>
<keyword evidence="2" id="KW-0732">Signal</keyword>
<feature type="signal peptide" evidence="2">
    <location>
        <begin position="1"/>
        <end position="31"/>
    </location>
</feature>